<evidence type="ECO:0000313" key="2">
    <source>
        <dbReference type="Proteomes" id="UP000248857"/>
    </source>
</evidence>
<name>A0A2W1JG11_9CYAN</name>
<comment type="caution">
    <text evidence="1">The sequence shown here is derived from an EMBL/GenBank/DDBJ whole genome shotgun (WGS) entry which is preliminary data.</text>
</comment>
<organism evidence="1 2">
    <name type="scientific">Acaryochloris thomasi RCC1774</name>
    <dbReference type="NCBI Taxonomy" id="1764569"/>
    <lineage>
        <taxon>Bacteria</taxon>
        <taxon>Bacillati</taxon>
        <taxon>Cyanobacteriota</taxon>
        <taxon>Cyanophyceae</taxon>
        <taxon>Acaryochloridales</taxon>
        <taxon>Acaryochloridaceae</taxon>
        <taxon>Acaryochloris</taxon>
        <taxon>Acaryochloris thomasi</taxon>
    </lineage>
</organism>
<accession>A0A2W1JG11</accession>
<dbReference type="Proteomes" id="UP000248857">
    <property type="component" value="Unassembled WGS sequence"/>
</dbReference>
<sequence>MSTQLITALSTVINQLENGIRYQVSRGLLDMKKMDSTKYCLTSHLVSALTDFSNVTLEQKLSDGPIGLIAGNLSWKTAMQFWDEYHHLLQPGMGLYEVWSSIQSAGLTPQDLEELELLGNQQVKEHLGVPSGYYLDSDRYEVVLRYLTAWRDLLSESISQSHAIDGGTQKQLAATAS</sequence>
<protein>
    <submittedName>
        <fullName evidence="1">Uncharacterized protein</fullName>
    </submittedName>
</protein>
<dbReference type="EMBL" id="PQWO01000032">
    <property type="protein sequence ID" value="PZD70595.1"/>
    <property type="molecule type" value="Genomic_DNA"/>
</dbReference>
<reference evidence="1 2" key="1">
    <citation type="journal article" date="2018" name="Sci. Rep.">
        <title>A novel species of the marine cyanobacterium Acaryochloris with a unique pigment content and lifestyle.</title>
        <authorList>
            <person name="Partensky F."/>
            <person name="Six C."/>
            <person name="Ratin M."/>
            <person name="Garczarek L."/>
            <person name="Vaulot D."/>
            <person name="Probert I."/>
            <person name="Calteau A."/>
            <person name="Gourvil P."/>
            <person name="Marie D."/>
            <person name="Grebert T."/>
            <person name="Bouchier C."/>
            <person name="Le Panse S."/>
            <person name="Gachenot M."/>
            <person name="Rodriguez F."/>
            <person name="Garrido J.L."/>
        </authorList>
    </citation>
    <scope>NUCLEOTIDE SEQUENCE [LARGE SCALE GENOMIC DNA]</scope>
    <source>
        <strain evidence="1 2">RCC1774</strain>
    </source>
</reference>
<evidence type="ECO:0000313" key="1">
    <source>
        <dbReference type="EMBL" id="PZD70595.1"/>
    </source>
</evidence>
<keyword evidence="2" id="KW-1185">Reference proteome</keyword>
<dbReference type="RefSeq" id="WP_110988832.1">
    <property type="nucleotide sequence ID" value="NZ_CAWNWM010000032.1"/>
</dbReference>
<proteinExistence type="predicted"/>
<dbReference type="AlphaFoldDB" id="A0A2W1JG11"/>
<gene>
    <name evidence="1" type="ORF">C1752_10445</name>
</gene>